<keyword evidence="1" id="KW-0812">Transmembrane</keyword>
<dbReference type="OrthoDB" id="8448651at2"/>
<protein>
    <submittedName>
        <fullName evidence="2">Uncharacterized protein</fullName>
    </submittedName>
</protein>
<dbReference type="Proteomes" id="UP000199236">
    <property type="component" value="Unassembled WGS sequence"/>
</dbReference>
<keyword evidence="1" id="KW-1133">Transmembrane helix</keyword>
<dbReference type="AlphaFoldDB" id="A0A1I5EPQ4"/>
<keyword evidence="3" id="KW-1185">Reference proteome</keyword>
<dbReference type="RefSeq" id="WP_090070952.1">
    <property type="nucleotide sequence ID" value="NZ_FOVR01000003.1"/>
</dbReference>
<accession>A0A1I5EPQ4</accession>
<evidence type="ECO:0000256" key="1">
    <source>
        <dbReference type="SAM" id="Phobius"/>
    </source>
</evidence>
<evidence type="ECO:0000313" key="2">
    <source>
        <dbReference type="EMBL" id="SFO13390.1"/>
    </source>
</evidence>
<evidence type="ECO:0000313" key="3">
    <source>
        <dbReference type="Proteomes" id="UP000199236"/>
    </source>
</evidence>
<feature type="transmembrane region" description="Helical" evidence="1">
    <location>
        <begin position="40"/>
        <end position="61"/>
    </location>
</feature>
<dbReference type="EMBL" id="FOVR01000003">
    <property type="protein sequence ID" value="SFO13390.1"/>
    <property type="molecule type" value="Genomic_DNA"/>
</dbReference>
<feature type="transmembrane region" description="Helical" evidence="1">
    <location>
        <begin position="12"/>
        <end position="34"/>
    </location>
</feature>
<gene>
    <name evidence="2" type="ORF">SAMN04488056_103286</name>
</gene>
<organism evidence="2 3">
    <name type="scientific">Cohaesibacter marisflavi</name>
    <dbReference type="NCBI Taxonomy" id="655353"/>
    <lineage>
        <taxon>Bacteria</taxon>
        <taxon>Pseudomonadati</taxon>
        <taxon>Pseudomonadota</taxon>
        <taxon>Alphaproteobacteria</taxon>
        <taxon>Hyphomicrobiales</taxon>
        <taxon>Cohaesibacteraceae</taxon>
    </lineage>
</organism>
<name>A0A1I5EPQ4_9HYPH</name>
<feature type="transmembrane region" description="Helical" evidence="1">
    <location>
        <begin position="73"/>
        <end position="95"/>
    </location>
</feature>
<proteinExistence type="predicted"/>
<sequence length="109" mass="12084">MHSQPARFALIFFSLNLLFPLAVQIGVAIIGFLGPDLRGLAVALPVIFLINVANISLAFYYKAWQRVALMTIMFFNAISVFAMGGLSFFTSVIGWEEIVPDLITLLQPY</sequence>
<keyword evidence="1" id="KW-0472">Membrane</keyword>
<reference evidence="2 3" key="1">
    <citation type="submission" date="2016-10" db="EMBL/GenBank/DDBJ databases">
        <authorList>
            <person name="de Groot N.N."/>
        </authorList>
    </citation>
    <scope>NUCLEOTIDE SEQUENCE [LARGE SCALE GENOMIC DNA]</scope>
    <source>
        <strain evidence="2 3">CGMCC 1.9157</strain>
    </source>
</reference>